<evidence type="ECO:0000256" key="1">
    <source>
        <dbReference type="ARBA" id="ARBA00004141"/>
    </source>
</evidence>
<feature type="transmembrane region" description="Helical" evidence="6">
    <location>
        <begin position="82"/>
        <end position="99"/>
    </location>
</feature>
<feature type="transmembrane region" description="Helical" evidence="6">
    <location>
        <begin position="337"/>
        <end position="358"/>
    </location>
</feature>
<reference evidence="8 9" key="1">
    <citation type="submission" date="2023-09" db="EMBL/GenBank/DDBJ databases">
        <title>Genomes of two closely related lineages of the louse Polyplax serrata with different host specificities.</title>
        <authorList>
            <person name="Martinu J."/>
            <person name="Tarabai H."/>
            <person name="Stefka J."/>
            <person name="Hypsa V."/>
        </authorList>
    </citation>
    <scope>NUCLEOTIDE SEQUENCE [LARGE SCALE GENOMIC DNA]</scope>
    <source>
        <strain evidence="8">98ZLc_SE</strain>
    </source>
</reference>
<comment type="caution">
    <text evidence="8">The sequence shown here is derived from an EMBL/GenBank/DDBJ whole genome shotgun (WGS) entry which is preliminary data.</text>
</comment>
<dbReference type="SUPFAM" id="SSF111352">
    <property type="entry name" value="Ammonium transporter"/>
    <property type="match status" value="1"/>
</dbReference>
<keyword evidence="4 6" id="KW-1133">Transmembrane helix</keyword>
<proteinExistence type="inferred from homology"/>
<dbReference type="Proteomes" id="UP001359485">
    <property type="component" value="Unassembled WGS sequence"/>
</dbReference>
<organism evidence="8 9">
    <name type="scientific">Polyplax serrata</name>
    <name type="common">Common mouse louse</name>
    <dbReference type="NCBI Taxonomy" id="468196"/>
    <lineage>
        <taxon>Eukaryota</taxon>
        <taxon>Metazoa</taxon>
        <taxon>Ecdysozoa</taxon>
        <taxon>Arthropoda</taxon>
        <taxon>Hexapoda</taxon>
        <taxon>Insecta</taxon>
        <taxon>Pterygota</taxon>
        <taxon>Neoptera</taxon>
        <taxon>Paraneoptera</taxon>
        <taxon>Psocodea</taxon>
        <taxon>Troctomorpha</taxon>
        <taxon>Phthiraptera</taxon>
        <taxon>Anoplura</taxon>
        <taxon>Polyplacidae</taxon>
        <taxon>Polyplax</taxon>
    </lineage>
</organism>
<feature type="transmembrane region" description="Helical" evidence="6">
    <location>
        <begin position="146"/>
        <end position="165"/>
    </location>
</feature>
<dbReference type="InterPro" id="IPR002229">
    <property type="entry name" value="RhesusRHD"/>
</dbReference>
<evidence type="ECO:0000256" key="2">
    <source>
        <dbReference type="ARBA" id="ARBA00011036"/>
    </source>
</evidence>
<dbReference type="PANTHER" id="PTHR11730:SF60">
    <property type="entry name" value="RH50, ISOFORM D"/>
    <property type="match status" value="1"/>
</dbReference>
<feature type="domain" description="Ammonium transporter AmtB-like" evidence="7">
    <location>
        <begin position="22"/>
        <end position="415"/>
    </location>
</feature>
<feature type="transmembrane region" description="Helical" evidence="6">
    <location>
        <begin position="303"/>
        <end position="325"/>
    </location>
</feature>
<accession>A0ABR1B444</accession>
<gene>
    <name evidence="8" type="ORF">RUM44_004628</name>
</gene>
<dbReference type="Gene3D" id="1.10.3430.10">
    <property type="entry name" value="Ammonium transporter AmtB like domains"/>
    <property type="match status" value="1"/>
</dbReference>
<dbReference type="Pfam" id="PF00909">
    <property type="entry name" value="Ammonium_transp"/>
    <property type="match status" value="1"/>
</dbReference>
<dbReference type="PANTHER" id="PTHR11730">
    <property type="entry name" value="AMMONIUM TRANSPORTER"/>
    <property type="match status" value="1"/>
</dbReference>
<feature type="transmembrane region" description="Helical" evidence="6">
    <location>
        <begin position="111"/>
        <end position="134"/>
    </location>
</feature>
<protein>
    <recommendedName>
        <fullName evidence="7">Ammonium transporter AmtB-like domain-containing protein</fullName>
    </recommendedName>
</protein>
<keyword evidence="5 6" id="KW-0472">Membrane</keyword>
<keyword evidence="9" id="KW-1185">Reference proteome</keyword>
<dbReference type="InterPro" id="IPR024041">
    <property type="entry name" value="NH4_transpt_AmtB-like_dom"/>
</dbReference>
<dbReference type="PRINTS" id="PR00342">
    <property type="entry name" value="RHESUSRHD"/>
</dbReference>
<evidence type="ECO:0000256" key="5">
    <source>
        <dbReference type="ARBA" id="ARBA00023136"/>
    </source>
</evidence>
<comment type="subcellular location">
    <subcellularLocation>
        <location evidence="1">Membrane</location>
        <topology evidence="1">Multi-pass membrane protein</topology>
    </subcellularLocation>
</comment>
<name>A0ABR1B444_POLSC</name>
<feature type="transmembrane region" description="Helical" evidence="6">
    <location>
        <begin position="9"/>
        <end position="29"/>
    </location>
</feature>
<sequence length="472" mass="51580">MASIKSRKIAIVSILCLQAILIVLFSIFVKYDGSADPLPTQPTKINETTLDAQYPMFQDMHVMIFVGFGFIMTFLRKYAFSALGLTFFISSLVIQWGLLCHGFSKLNAEDGLIHLSLVSLINADIMAAVVLISFGAIIGKTSPIQLIIMAFLETIFFAFNEYIGVEVLQASDAGGSVYVHAFAAYFGLAVSLALYRGVATEDDSHTLESSSYQSDITAMIGSLFLWMFWPSFNAALVFGDERHRTFLNTYLALTASCLTAFATSAMLNKNTKFDMVHVQNATLAGGVCVGTSVNLMIQPYGALLIGSLAGILTTLGYQFLQGIILKKLRIHDTCGVNNLHGVPGVVGGIIGAIMAGMADTNTYGKRLYQIFPAMGPSMNRTAAQQAGYQLIAILVTLLVSIVSGLITGTVQKQQLLITLHFNNFNNNQSKKYSGLFIRNFRRVERTFDDGILWNLPEEEIQPTARTIDGKKI</sequence>
<feature type="transmembrane region" description="Helical" evidence="6">
    <location>
        <begin position="386"/>
        <end position="406"/>
    </location>
</feature>
<feature type="transmembrane region" description="Helical" evidence="6">
    <location>
        <begin position="250"/>
        <end position="268"/>
    </location>
</feature>
<evidence type="ECO:0000256" key="4">
    <source>
        <dbReference type="ARBA" id="ARBA00022989"/>
    </source>
</evidence>
<evidence type="ECO:0000259" key="7">
    <source>
        <dbReference type="Pfam" id="PF00909"/>
    </source>
</evidence>
<keyword evidence="3 6" id="KW-0812">Transmembrane</keyword>
<evidence type="ECO:0000313" key="8">
    <source>
        <dbReference type="EMBL" id="KAK6634021.1"/>
    </source>
</evidence>
<feature type="transmembrane region" description="Helical" evidence="6">
    <location>
        <begin position="177"/>
        <end position="195"/>
    </location>
</feature>
<evidence type="ECO:0000256" key="3">
    <source>
        <dbReference type="ARBA" id="ARBA00022692"/>
    </source>
</evidence>
<evidence type="ECO:0000256" key="6">
    <source>
        <dbReference type="SAM" id="Phobius"/>
    </source>
</evidence>
<comment type="similarity">
    <text evidence="2">Belongs to the ammonium transporter (TC 2.A.49) family. Rh subfamily.</text>
</comment>
<evidence type="ECO:0000313" key="9">
    <source>
        <dbReference type="Proteomes" id="UP001359485"/>
    </source>
</evidence>
<feature type="transmembrane region" description="Helical" evidence="6">
    <location>
        <begin position="216"/>
        <end position="238"/>
    </location>
</feature>
<dbReference type="EMBL" id="JAWJWF010000004">
    <property type="protein sequence ID" value="KAK6634021.1"/>
    <property type="molecule type" value="Genomic_DNA"/>
</dbReference>
<dbReference type="InterPro" id="IPR029020">
    <property type="entry name" value="Ammonium/urea_transptr"/>
</dbReference>